<dbReference type="RefSeq" id="XP_056689703.1">
    <property type="nucleotide sequence ID" value="XM_056833725.1"/>
</dbReference>
<evidence type="ECO:0000256" key="1">
    <source>
        <dbReference type="ARBA" id="ARBA00022723"/>
    </source>
</evidence>
<dbReference type="Proteomes" id="UP000813463">
    <property type="component" value="Chromosome 6"/>
</dbReference>
<dbReference type="SUPFAM" id="SSF51197">
    <property type="entry name" value="Clavaminate synthase-like"/>
    <property type="match status" value="1"/>
</dbReference>
<keyword evidence="2" id="KW-0408">Iron</keyword>
<dbReference type="InterPro" id="IPR050295">
    <property type="entry name" value="Plant_2OG-oxidoreductases"/>
</dbReference>
<dbReference type="InterPro" id="IPR027443">
    <property type="entry name" value="IPNS-like_sf"/>
</dbReference>
<organism evidence="4 5">
    <name type="scientific">Spinacia oleracea</name>
    <name type="common">Spinach</name>
    <dbReference type="NCBI Taxonomy" id="3562"/>
    <lineage>
        <taxon>Eukaryota</taxon>
        <taxon>Viridiplantae</taxon>
        <taxon>Streptophyta</taxon>
        <taxon>Embryophyta</taxon>
        <taxon>Tracheophyta</taxon>
        <taxon>Spermatophyta</taxon>
        <taxon>Magnoliopsida</taxon>
        <taxon>eudicotyledons</taxon>
        <taxon>Gunneridae</taxon>
        <taxon>Pentapetalae</taxon>
        <taxon>Caryophyllales</taxon>
        <taxon>Chenopodiaceae</taxon>
        <taxon>Chenopodioideae</taxon>
        <taxon>Anserineae</taxon>
        <taxon>Spinacia</taxon>
    </lineage>
</organism>
<evidence type="ECO:0000259" key="3">
    <source>
        <dbReference type="Pfam" id="PF14226"/>
    </source>
</evidence>
<feature type="domain" description="Non-haem dioxygenase N-terminal" evidence="3">
    <location>
        <begin position="50"/>
        <end position="163"/>
    </location>
</feature>
<proteinExistence type="predicted"/>
<gene>
    <name evidence="5" type="primary">LOC110784310</name>
</gene>
<dbReference type="PANTHER" id="PTHR47991">
    <property type="entry name" value="OXOGLUTARATE/IRON-DEPENDENT DIOXYGENASE"/>
    <property type="match status" value="1"/>
</dbReference>
<sequence length="242" mass="27348">MTDTIAPSRVESLASSGIESIPKEYVRLNEELTSMGNVFEEEKKDDGYQIPTIDIKDIASKDQEVRDKGIQELKRAAMEWGVMHLVNHGISDELIHRVKVAGETFFELPVEEKEKYANDQASGNLQGFGSKLANSVSGRLEWEDYYFHLCFPEDKRDFSIWPKTPADYIADSTSRRRRRRTIQGRAGNRTLDHHIASAAKFLARFRKKFAPLPCARCKICAPLPCVRCKSCCDVTVTAADMG</sequence>
<keyword evidence="1" id="KW-0479">Metal-binding</keyword>
<keyword evidence="4" id="KW-1185">Reference proteome</keyword>
<reference evidence="5" key="2">
    <citation type="submission" date="2025-08" db="UniProtKB">
        <authorList>
            <consortium name="RefSeq"/>
        </authorList>
    </citation>
    <scope>IDENTIFICATION</scope>
    <source>
        <tissue evidence="5">Leaf</tissue>
    </source>
</reference>
<protein>
    <submittedName>
        <fullName evidence="5">Leucoanthocyanidin dioxygenase-like</fullName>
    </submittedName>
</protein>
<dbReference type="GeneID" id="110784310"/>
<evidence type="ECO:0000313" key="4">
    <source>
        <dbReference type="Proteomes" id="UP000813463"/>
    </source>
</evidence>
<evidence type="ECO:0000313" key="5">
    <source>
        <dbReference type="RefSeq" id="XP_056689703.1"/>
    </source>
</evidence>
<evidence type="ECO:0000256" key="2">
    <source>
        <dbReference type="ARBA" id="ARBA00023004"/>
    </source>
</evidence>
<dbReference type="InterPro" id="IPR026992">
    <property type="entry name" value="DIOX_N"/>
</dbReference>
<dbReference type="Pfam" id="PF14226">
    <property type="entry name" value="DIOX_N"/>
    <property type="match status" value="1"/>
</dbReference>
<dbReference type="Gene3D" id="2.60.120.330">
    <property type="entry name" value="B-lactam Antibiotic, Isopenicillin N Synthase, Chain"/>
    <property type="match status" value="1"/>
</dbReference>
<reference evidence="4" key="1">
    <citation type="journal article" date="2021" name="Nat. Commun.">
        <title>Genomic analyses provide insights into spinach domestication and the genetic basis of agronomic traits.</title>
        <authorList>
            <person name="Cai X."/>
            <person name="Sun X."/>
            <person name="Xu C."/>
            <person name="Sun H."/>
            <person name="Wang X."/>
            <person name="Ge C."/>
            <person name="Zhang Z."/>
            <person name="Wang Q."/>
            <person name="Fei Z."/>
            <person name="Jiao C."/>
            <person name="Wang Q."/>
        </authorList>
    </citation>
    <scope>NUCLEOTIDE SEQUENCE [LARGE SCALE GENOMIC DNA]</scope>
    <source>
        <strain evidence="4">cv. Varoflay</strain>
    </source>
</reference>
<accession>A0ABM3R251</accession>
<name>A0ABM3R251_SPIOL</name>